<organism evidence="1 2">
    <name type="scientific">Cupriavidus basilensis</name>
    <dbReference type="NCBI Taxonomy" id="68895"/>
    <lineage>
        <taxon>Bacteria</taxon>
        <taxon>Pseudomonadati</taxon>
        <taxon>Pseudomonadota</taxon>
        <taxon>Betaproteobacteria</taxon>
        <taxon>Burkholderiales</taxon>
        <taxon>Burkholderiaceae</taxon>
        <taxon>Cupriavidus</taxon>
    </lineage>
</organism>
<reference evidence="1 2" key="1">
    <citation type="submission" date="2023-03" db="EMBL/GenBank/DDBJ databases">
        <title>Draft assemblies of triclosan tolerant bacteria isolated from returned activated sludge.</title>
        <authorList>
            <person name="Van Hamelsveld S."/>
        </authorList>
    </citation>
    <scope>NUCLEOTIDE SEQUENCE [LARGE SCALE GENOMIC DNA]</scope>
    <source>
        <strain evidence="1 2">GW210010_S58</strain>
    </source>
</reference>
<sequence>MSIDLKRFKPLDPGRVNTMDAIDVQYWCADLNCTQAELEDAVSKAGDHISAVRAHLEASHPDRRHG</sequence>
<dbReference type="RefSeq" id="WP_276263821.1">
    <property type="nucleotide sequence ID" value="NZ_JARJLM010000071.1"/>
</dbReference>
<accession>A0ABT6AHP0</accession>
<evidence type="ECO:0000313" key="1">
    <source>
        <dbReference type="EMBL" id="MDF3832126.1"/>
    </source>
</evidence>
<dbReference type="Proteomes" id="UP001216674">
    <property type="component" value="Unassembled WGS sequence"/>
</dbReference>
<evidence type="ECO:0000313" key="2">
    <source>
        <dbReference type="Proteomes" id="UP001216674"/>
    </source>
</evidence>
<keyword evidence="2" id="KW-1185">Reference proteome</keyword>
<proteinExistence type="predicted"/>
<dbReference type="EMBL" id="JARJLM010000071">
    <property type="protein sequence ID" value="MDF3832126.1"/>
    <property type="molecule type" value="Genomic_DNA"/>
</dbReference>
<dbReference type="InterPro" id="IPR022037">
    <property type="entry name" value="DUF3606"/>
</dbReference>
<name>A0ABT6AHP0_9BURK</name>
<protein>
    <submittedName>
        <fullName evidence="1">DUF3606 domain-containing protein</fullName>
    </submittedName>
</protein>
<gene>
    <name evidence="1" type="ORF">P3W85_04035</name>
</gene>
<comment type="caution">
    <text evidence="1">The sequence shown here is derived from an EMBL/GenBank/DDBJ whole genome shotgun (WGS) entry which is preliminary data.</text>
</comment>
<dbReference type="Pfam" id="PF12244">
    <property type="entry name" value="DUF3606"/>
    <property type="match status" value="1"/>
</dbReference>